<dbReference type="Proteomes" id="UP000610456">
    <property type="component" value="Unassembled WGS sequence"/>
</dbReference>
<accession>A0A918VZE0</accession>
<evidence type="ECO:0000313" key="2">
    <source>
        <dbReference type="Proteomes" id="UP000610456"/>
    </source>
</evidence>
<comment type="caution">
    <text evidence="1">The sequence shown here is derived from an EMBL/GenBank/DDBJ whole genome shotgun (WGS) entry which is preliminary data.</text>
</comment>
<protein>
    <submittedName>
        <fullName evidence="1">Uncharacterized protein</fullName>
    </submittedName>
</protein>
<gene>
    <name evidence="1" type="ORF">GCM10007103_22140</name>
</gene>
<proteinExistence type="predicted"/>
<dbReference type="InterPro" id="IPR035958">
    <property type="entry name" value="SecB-like_sf"/>
</dbReference>
<dbReference type="SUPFAM" id="SSF54611">
    <property type="entry name" value="SecB-like"/>
    <property type="match status" value="1"/>
</dbReference>
<organism evidence="1 2">
    <name type="scientific">Salinimicrobium marinum</name>
    <dbReference type="NCBI Taxonomy" id="680283"/>
    <lineage>
        <taxon>Bacteria</taxon>
        <taxon>Pseudomonadati</taxon>
        <taxon>Bacteroidota</taxon>
        <taxon>Flavobacteriia</taxon>
        <taxon>Flavobacteriales</taxon>
        <taxon>Flavobacteriaceae</taxon>
        <taxon>Salinimicrobium</taxon>
    </lineage>
</organism>
<keyword evidence="2" id="KW-1185">Reference proteome</keyword>
<reference evidence="1" key="2">
    <citation type="submission" date="2020-09" db="EMBL/GenBank/DDBJ databases">
        <authorList>
            <person name="Sun Q."/>
            <person name="Kim S."/>
        </authorList>
    </citation>
    <scope>NUCLEOTIDE SEQUENCE</scope>
    <source>
        <strain evidence="1">KCTC 12719</strain>
    </source>
</reference>
<dbReference type="EMBL" id="BMXB01000008">
    <property type="protein sequence ID" value="GHA40259.1"/>
    <property type="molecule type" value="Genomic_DNA"/>
</dbReference>
<dbReference type="Gene3D" id="3.10.420.10">
    <property type="entry name" value="SecB-like"/>
    <property type="match status" value="1"/>
</dbReference>
<name>A0A918VZE0_9FLAO</name>
<evidence type="ECO:0000313" key="1">
    <source>
        <dbReference type="EMBL" id="GHA40259.1"/>
    </source>
</evidence>
<dbReference type="AlphaFoldDB" id="A0A918VZE0"/>
<reference evidence="1" key="1">
    <citation type="journal article" date="2014" name="Int. J. Syst. Evol. Microbiol.">
        <title>Complete genome sequence of Corynebacterium casei LMG S-19264T (=DSM 44701T), isolated from a smear-ripened cheese.</title>
        <authorList>
            <consortium name="US DOE Joint Genome Institute (JGI-PGF)"/>
            <person name="Walter F."/>
            <person name="Albersmeier A."/>
            <person name="Kalinowski J."/>
            <person name="Ruckert C."/>
        </authorList>
    </citation>
    <scope>NUCLEOTIDE SEQUENCE</scope>
    <source>
        <strain evidence="1">KCTC 12719</strain>
    </source>
</reference>
<sequence>MYGIYKSLPYLQIQYKYRSHVTSHVIKVKPPQCFERVSDKLKLEENPDFFHLNSIAILFLYLRTIISKLTLQSNTGVIMLDKMNLSSLKEILIENNIWE</sequence>